<dbReference type="SUPFAM" id="SSF49373">
    <property type="entry name" value="Invasin/intimin cell-adhesion fragments"/>
    <property type="match status" value="3"/>
</dbReference>
<dbReference type="InterPro" id="IPR008964">
    <property type="entry name" value="Invasin/intimin_cell_adhesion"/>
</dbReference>
<evidence type="ECO:0000259" key="2">
    <source>
        <dbReference type="Pfam" id="PF18962"/>
    </source>
</evidence>
<dbReference type="Proteomes" id="UP000239872">
    <property type="component" value="Unassembled WGS sequence"/>
</dbReference>
<dbReference type="SUPFAM" id="SSF49478">
    <property type="entry name" value="Cna protein B-type domain"/>
    <property type="match status" value="1"/>
</dbReference>
<dbReference type="PROSITE" id="PS51257">
    <property type="entry name" value="PROKAR_LIPOPROTEIN"/>
    <property type="match status" value="1"/>
</dbReference>
<dbReference type="NCBIfam" id="TIGR04183">
    <property type="entry name" value="Por_Secre_tail"/>
    <property type="match status" value="1"/>
</dbReference>
<evidence type="ECO:0000256" key="1">
    <source>
        <dbReference type="SAM" id="SignalP"/>
    </source>
</evidence>
<dbReference type="RefSeq" id="WP_105040853.1">
    <property type="nucleotide sequence ID" value="NZ_PPSL01000006.1"/>
</dbReference>
<comment type="caution">
    <text evidence="3">The sequence shown here is derived from an EMBL/GenBank/DDBJ whole genome shotgun (WGS) entry which is preliminary data.</text>
</comment>
<evidence type="ECO:0000313" key="4">
    <source>
        <dbReference type="Proteomes" id="UP000239872"/>
    </source>
</evidence>
<sequence>MKKHFLLTIIALLGCMASFASITGPTGACTGATIYYHDSAILTGGIWSSSNTAVATVDAYGTCVTVGTGTTTISCSSSLLTDILVLTVTAAPAPITGVSFTVCAGSTTTLADATPGGTWSSSVPSVATINASGWVYGVAGGTTNIYYTMPGGCSVSQAVTVGAPFVDSIYGSGSVCVGSSLSLTDATTGGVWSVATPAVATISTSGLITGLTAGGTLVSYTVTGSCGSSTAVAYVSVSATTGTGTITGPSSVFVGNTINLSDAVTGGAWSSSNTAIASVSATGVVTGVAAGTATISYGVTGCGGLAYATHSVTVSAFGGISGHVNFGSVAHYGPVKVWVITLTGTMLAAIDSTTVYAAGTSVAYSFASEPTNSYRIKAATLDSLFLGTGFIPTYHTSSFYWSTADVLAHTAGVGDINQDINMAYGTVTSGAGFVAGDVTAGANKGTSTSVPVNGMMMYIFDAASLQLMQAVRTDATGHYSFSNLPVGATYYVFPDSLNYATTPFAGIALTAAAPSMTGASFKQNTSATAMTIKPIGVGVNDVTASASILAFPNPTNGKVNITWNMPSSEEATIVVADITGREVFHSNINMTAGAGVNQIDLSSLTSGLYTISVKSAAVNYNNKIQVQH</sequence>
<evidence type="ECO:0000313" key="3">
    <source>
        <dbReference type="EMBL" id="PQJ09403.1"/>
    </source>
</evidence>
<dbReference type="Gene3D" id="2.60.40.10">
    <property type="entry name" value="Immunoglobulins"/>
    <property type="match status" value="1"/>
</dbReference>
<dbReference type="OrthoDB" id="643719at2"/>
<accession>A0A2S7SR70</accession>
<feature type="signal peptide" evidence="1">
    <location>
        <begin position="1"/>
        <end position="20"/>
    </location>
</feature>
<reference evidence="3 4" key="1">
    <citation type="submission" date="2018-01" db="EMBL/GenBank/DDBJ databases">
        <title>A novel member of the phylum Bacteroidetes isolated from glacier ice.</title>
        <authorList>
            <person name="Liu Q."/>
            <person name="Xin Y.-H."/>
        </authorList>
    </citation>
    <scope>NUCLEOTIDE SEQUENCE [LARGE SCALE GENOMIC DNA]</scope>
    <source>
        <strain evidence="3 4">RB1R16</strain>
    </source>
</reference>
<protein>
    <recommendedName>
        <fullName evidence="2">Secretion system C-terminal sorting domain-containing protein</fullName>
    </recommendedName>
</protein>
<dbReference type="Gene3D" id="2.60.40.1080">
    <property type="match status" value="3"/>
</dbReference>
<dbReference type="Pfam" id="PF18962">
    <property type="entry name" value="Por_Secre_tail"/>
    <property type="match status" value="1"/>
</dbReference>
<feature type="chain" id="PRO_5015516783" description="Secretion system C-terminal sorting domain-containing protein" evidence="1">
    <location>
        <begin position="21"/>
        <end position="628"/>
    </location>
</feature>
<keyword evidence="4" id="KW-1185">Reference proteome</keyword>
<keyword evidence="1" id="KW-0732">Signal</keyword>
<organism evidence="3 4">
    <name type="scientific">Flavipsychrobacter stenotrophus</name>
    <dbReference type="NCBI Taxonomy" id="2077091"/>
    <lineage>
        <taxon>Bacteria</taxon>
        <taxon>Pseudomonadati</taxon>
        <taxon>Bacteroidota</taxon>
        <taxon>Chitinophagia</taxon>
        <taxon>Chitinophagales</taxon>
        <taxon>Chitinophagaceae</taxon>
        <taxon>Flavipsychrobacter</taxon>
    </lineage>
</organism>
<gene>
    <name evidence="3" type="ORF">CJD36_019355</name>
</gene>
<feature type="domain" description="Secretion system C-terminal sorting" evidence="2">
    <location>
        <begin position="551"/>
        <end position="625"/>
    </location>
</feature>
<dbReference type="EMBL" id="PPSL01000006">
    <property type="protein sequence ID" value="PQJ09403.1"/>
    <property type="molecule type" value="Genomic_DNA"/>
</dbReference>
<dbReference type="AlphaFoldDB" id="A0A2S7SR70"/>
<dbReference type="InterPro" id="IPR013783">
    <property type="entry name" value="Ig-like_fold"/>
</dbReference>
<dbReference type="InterPro" id="IPR026444">
    <property type="entry name" value="Secre_tail"/>
</dbReference>
<proteinExistence type="predicted"/>
<name>A0A2S7SR70_9BACT</name>